<feature type="domain" description="RNase III" evidence="8">
    <location>
        <begin position="4"/>
        <end position="118"/>
    </location>
</feature>
<gene>
    <name evidence="9" type="ORF">BCR33DRAFT_714106</name>
</gene>
<keyword evidence="3" id="KW-0255">Endonuclease</keyword>
<dbReference type="InterPro" id="IPR036389">
    <property type="entry name" value="RNase_III_sf"/>
</dbReference>
<dbReference type="GO" id="GO:0003725">
    <property type="term" value="F:double-stranded RNA binding"/>
    <property type="evidence" value="ECO:0007669"/>
    <property type="project" value="TreeGrafter"/>
</dbReference>
<evidence type="ECO:0000313" key="9">
    <source>
        <dbReference type="EMBL" id="ORY49035.1"/>
    </source>
</evidence>
<organism evidence="9 10">
    <name type="scientific">Rhizoclosmatium globosum</name>
    <dbReference type="NCBI Taxonomy" id="329046"/>
    <lineage>
        <taxon>Eukaryota</taxon>
        <taxon>Fungi</taxon>
        <taxon>Fungi incertae sedis</taxon>
        <taxon>Chytridiomycota</taxon>
        <taxon>Chytridiomycota incertae sedis</taxon>
        <taxon>Chytridiomycetes</taxon>
        <taxon>Chytridiales</taxon>
        <taxon>Chytriomycetaceae</taxon>
        <taxon>Rhizoclosmatium</taxon>
    </lineage>
</organism>
<dbReference type="SMART" id="SM00535">
    <property type="entry name" value="RIBOc"/>
    <property type="match status" value="1"/>
</dbReference>
<dbReference type="PROSITE" id="PS00517">
    <property type="entry name" value="RNASE_3_1"/>
    <property type="match status" value="1"/>
</dbReference>
<accession>A0A1Y2CRQ4</accession>
<evidence type="ECO:0000256" key="1">
    <source>
        <dbReference type="ARBA" id="ARBA00010183"/>
    </source>
</evidence>
<dbReference type="Proteomes" id="UP000193642">
    <property type="component" value="Unassembled WGS sequence"/>
</dbReference>
<dbReference type="PROSITE" id="PS50142">
    <property type="entry name" value="RNASE_3_2"/>
    <property type="match status" value="1"/>
</dbReference>
<name>A0A1Y2CRQ4_9FUNG</name>
<dbReference type="SMART" id="SM00358">
    <property type="entry name" value="DSRM"/>
    <property type="match status" value="1"/>
</dbReference>
<dbReference type="AlphaFoldDB" id="A0A1Y2CRQ4"/>
<dbReference type="SUPFAM" id="SSF54768">
    <property type="entry name" value="dsRNA-binding domain-like"/>
    <property type="match status" value="1"/>
</dbReference>
<dbReference type="HAMAP" id="MF_00104">
    <property type="entry name" value="RNase_III"/>
    <property type="match status" value="1"/>
</dbReference>
<dbReference type="Pfam" id="PF00035">
    <property type="entry name" value="dsrm"/>
    <property type="match status" value="1"/>
</dbReference>
<dbReference type="SUPFAM" id="SSF69065">
    <property type="entry name" value="RNase III domain-like"/>
    <property type="match status" value="1"/>
</dbReference>
<dbReference type="GO" id="GO:0005634">
    <property type="term" value="C:nucleus"/>
    <property type="evidence" value="ECO:0007669"/>
    <property type="project" value="TreeGrafter"/>
</dbReference>
<dbReference type="GO" id="GO:0006364">
    <property type="term" value="P:rRNA processing"/>
    <property type="evidence" value="ECO:0007669"/>
    <property type="project" value="InterPro"/>
</dbReference>
<dbReference type="InterPro" id="IPR000999">
    <property type="entry name" value="RNase_III_dom"/>
</dbReference>
<proteinExistence type="inferred from homology"/>
<protein>
    <submittedName>
        <fullName evidence="9">Ribonuclease III</fullName>
    </submittedName>
</protein>
<dbReference type="Pfam" id="PF14622">
    <property type="entry name" value="Ribonucleas_3_3"/>
    <property type="match status" value="1"/>
</dbReference>
<dbReference type="STRING" id="329046.A0A1Y2CRQ4"/>
<dbReference type="GO" id="GO:0004525">
    <property type="term" value="F:ribonuclease III activity"/>
    <property type="evidence" value="ECO:0007669"/>
    <property type="project" value="InterPro"/>
</dbReference>
<keyword evidence="4" id="KW-0378">Hydrolase</keyword>
<dbReference type="InterPro" id="IPR014720">
    <property type="entry name" value="dsRBD_dom"/>
</dbReference>
<evidence type="ECO:0000313" key="10">
    <source>
        <dbReference type="Proteomes" id="UP000193642"/>
    </source>
</evidence>
<dbReference type="CDD" id="cd00593">
    <property type="entry name" value="RIBOc"/>
    <property type="match status" value="1"/>
</dbReference>
<feature type="domain" description="DRBM" evidence="7">
    <location>
        <begin position="153"/>
        <end position="225"/>
    </location>
</feature>
<dbReference type="OrthoDB" id="416741at2759"/>
<evidence type="ECO:0000256" key="4">
    <source>
        <dbReference type="ARBA" id="ARBA00022801"/>
    </source>
</evidence>
<keyword evidence="5 6" id="KW-0694">RNA-binding</keyword>
<reference evidence="9 10" key="1">
    <citation type="submission" date="2016-07" db="EMBL/GenBank/DDBJ databases">
        <title>Pervasive Adenine N6-methylation of Active Genes in Fungi.</title>
        <authorList>
            <consortium name="DOE Joint Genome Institute"/>
            <person name="Mondo S.J."/>
            <person name="Dannebaum R.O."/>
            <person name="Kuo R.C."/>
            <person name="Labutti K."/>
            <person name="Haridas S."/>
            <person name="Kuo A."/>
            <person name="Salamov A."/>
            <person name="Ahrendt S.R."/>
            <person name="Lipzen A."/>
            <person name="Sullivan W."/>
            <person name="Andreopoulos W.B."/>
            <person name="Clum A."/>
            <person name="Lindquist E."/>
            <person name="Daum C."/>
            <person name="Ramamoorthy G.K."/>
            <person name="Gryganskyi A."/>
            <person name="Culley D."/>
            <person name="Magnuson J.K."/>
            <person name="James T.Y."/>
            <person name="O'Malley M.A."/>
            <person name="Stajich J.E."/>
            <person name="Spatafora J.W."/>
            <person name="Visel A."/>
            <person name="Grigoriev I.V."/>
        </authorList>
    </citation>
    <scope>NUCLEOTIDE SEQUENCE [LARGE SCALE GENOMIC DNA]</scope>
    <source>
        <strain evidence="9 10">JEL800</strain>
    </source>
</reference>
<dbReference type="Gene3D" id="1.10.1520.10">
    <property type="entry name" value="Ribonuclease III domain"/>
    <property type="match status" value="1"/>
</dbReference>
<evidence type="ECO:0000256" key="5">
    <source>
        <dbReference type="ARBA" id="ARBA00022884"/>
    </source>
</evidence>
<evidence type="ECO:0000259" key="7">
    <source>
        <dbReference type="PROSITE" id="PS50137"/>
    </source>
</evidence>
<sequence length="225" mass="24401">MIAGYRFRNQSLLQKALNHPSLPSISGSDNSFQRLEFLGDAVLKLTTTDYLLSKYPQEDEGKLNHRLEALVNGSTCKEMAFLGLDKMLKVGLGTDLKQSAILGDAFEAVIGSVYEDSGKDMKVTGAWLLRVMERLPQESSLEKTPAEVASSRHPKAALQEYAQKLGGGLPEYILVGQKGAAHDPLFTIKVAIPTLNSTAVGLGSDRSRRAAETSAAADLLRQLRV</sequence>
<evidence type="ECO:0000259" key="8">
    <source>
        <dbReference type="PROSITE" id="PS50142"/>
    </source>
</evidence>
<comment type="similarity">
    <text evidence="1">Belongs to the ribonuclease III family.</text>
</comment>
<dbReference type="InterPro" id="IPR011907">
    <property type="entry name" value="RNase_III"/>
</dbReference>
<keyword evidence="10" id="KW-1185">Reference proteome</keyword>
<dbReference type="PANTHER" id="PTHR11207:SF0">
    <property type="entry name" value="RIBONUCLEASE 3"/>
    <property type="match status" value="1"/>
</dbReference>
<dbReference type="GO" id="GO:0010468">
    <property type="term" value="P:regulation of gene expression"/>
    <property type="evidence" value="ECO:0007669"/>
    <property type="project" value="TreeGrafter"/>
</dbReference>
<evidence type="ECO:0000256" key="2">
    <source>
        <dbReference type="ARBA" id="ARBA00022722"/>
    </source>
</evidence>
<dbReference type="PANTHER" id="PTHR11207">
    <property type="entry name" value="RIBONUCLEASE III"/>
    <property type="match status" value="1"/>
</dbReference>
<keyword evidence="2" id="KW-0540">Nuclease</keyword>
<evidence type="ECO:0000256" key="6">
    <source>
        <dbReference type="PROSITE-ProRule" id="PRU00266"/>
    </source>
</evidence>
<comment type="caution">
    <text evidence="9">The sequence shown here is derived from an EMBL/GenBank/DDBJ whole genome shotgun (WGS) entry which is preliminary data.</text>
</comment>
<dbReference type="CDD" id="cd10845">
    <property type="entry name" value="DSRM_RNAse_III_family"/>
    <property type="match status" value="1"/>
</dbReference>
<evidence type="ECO:0000256" key="3">
    <source>
        <dbReference type="ARBA" id="ARBA00022759"/>
    </source>
</evidence>
<dbReference type="EMBL" id="MCGO01000010">
    <property type="protein sequence ID" value="ORY49035.1"/>
    <property type="molecule type" value="Genomic_DNA"/>
</dbReference>
<dbReference type="PROSITE" id="PS50137">
    <property type="entry name" value="DS_RBD"/>
    <property type="match status" value="1"/>
</dbReference>
<dbReference type="Gene3D" id="3.30.160.20">
    <property type="match status" value="1"/>
</dbReference>